<comment type="caution">
    <text evidence="2">The sequence shown here is derived from an EMBL/GenBank/DDBJ whole genome shotgun (WGS) entry which is preliminary data.</text>
</comment>
<keyword evidence="3" id="KW-1185">Reference proteome</keyword>
<name>A0AAD8J7G5_9APIA</name>
<evidence type="ECO:0000313" key="2">
    <source>
        <dbReference type="EMBL" id="KAK1398616.1"/>
    </source>
</evidence>
<reference evidence="2" key="1">
    <citation type="submission" date="2023-02" db="EMBL/GenBank/DDBJ databases">
        <title>Genome of toxic invasive species Heracleum sosnowskyi carries increased number of genes despite the absence of recent whole-genome duplications.</title>
        <authorList>
            <person name="Schelkunov M."/>
            <person name="Shtratnikova V."/>
            <person name="Makarenko M."/>
            <person name="Klepikova A."/>
            <person name="Omelchenko D."/>
            <person name="Novikova G."/>
            <person name="Obukhova E."/>
            <person name="Bogdanov V."/>
            <person name="Penin A."/>
            <person name="Logacheva M."/>
        </authorList>
    </citation>
    <scope>NUCLEOTIDE SEQUENCE</scope>
    <source>
        <strain evidence="2">Hsosn_3</strain>
        <tissue evidence="2">Leaf</tissue>
    </source>
</reference>
<sequence>MEGFEVVVTRIQSLPEAKRIISGGSGLDYSSLVEQRTYPKMEGSKRLPTCFTPIIVDPTDYFENCAHLVKVWKTDNFFKKMELKNWKIFRNATDSLAFDSGKPQMINIDDSLDSQQVVHKDIFKWTRGEPVKNDFDIVITEVAPKGVAEPTTRRSRGNARKDAKHTEYTKQRRQRCQKSQDNQCKGCEKEKALTTVRLCSWWLWSGYSESVTKSSGNQANVYQRTFRAKNEDKQSGSFERFTEKDKMVCGEPFVDREKYVDFDKSGNTNNKSKLRGLRMKDPKELELTEQKKNRRAAAGGSRM</sequence>
<accession>A0AAD8J7G5</accession>
<dbReference type="EMBL" id="JAUIZM010000002">
    <property type="protein sequence ID" value="KAK1398616.1"/>
    <property type="molecule type" value="Genomic_DNA"/>
</dbReference>
<feature type="compositionally biased region" description="Basic and acidic residues" evidence="1">
    <location>
        <begin position="278"/>
        <end position="291"/>
    </location>
</feature>
<dbReference type="AlphaFoldDB" id="A0AAD8J7G5"/>
<organism evidence="2 3">
    <name type="scientific">Heracleum sosnowskyi</name>
    <dbReference type="NCBI Taxonomy" id="360622"/>
    <lineage>
        <taxon>Eukaryota</taxon>
        <taxon>Viridiplantae</taxon>
        <taxon>Streptophyta</taxon>
        <taxon>Embryophyta</taxon>
        <taxon>Tracheophyta</taxon>
        <taxon>Spermatophyta</taxon>
        <taxon>Magnoliopsida</taxon>
        <taxon>eudicotyledons</taxon>
        <taxon>Gunneridae</taxon>
        <taxon>Pentapetalae</taxon>
        <taxon>asterids</taxon>
        <taxon>campanulids</taxon>
        <taxon>Apiales</taxon>
        <taxon>Apiaceae</taxon>
        <taxon>Apioideae</taxon>
        <taxon>apioid superclade</taxon>
        <taxon>Tordylieae</taxon>
        <taxon>Tordyliinae</taxon>
        <taxon>Heracleum</taxon>
    </lineage>
</organism>
<proteinExistence type="predicted"/>
<feature type="region of interest" description="Disordered" evidence="1">
    <location>
        <begin position="148"/>
        <end position="174"/>
    </location>
</feature>
<reference evidence="2" key="2">
    <citation type="submission" date="2023-05" db="EMBL/GenBank/DDBJ databases">
        <authorList>
            <person name="Schelkunov M.I."/>
        </authorList>
    </citation>
    <scope>NUCLEOTIDE SEQUENCE</scope>
    <source>
        <strain evidence="2">Hsosn_3</strain>
        <tissue evidence="2">Leaf</tissue>
    </source>
</reference>
<evidence type="ECO:0000256" key="1">
    <source>
        <dbReference type="SAM" id="MobiDB-lite"/>
    </source>
</evidence>
<feature type="region of interest" description="Disordered" evidence="1">
    <location>
        <begin position="264"/>
        <end position="303"/>
    </location>
</feature>
<dbReference type="Proteomes" id="UP001237642">
    <property type="component" value="Unassembled WGS sequence"/>
</dbReference>
<evidence type="ECO:0000313" key="3">
    <source>
        <dbReference type="Proteomes" id="UP001237642"/>
    </source>
</evidence>
<protein>
    <submittedName>
        <fullName evidence="2">Uncharacterized protein</fullName>
    </submittedName>
</protein>
<feature type="compositionally biased region" description="Basic and acidic residues" evidence="1">
    <location>
        <begin position="159"/>
        <end position="170"/>
    </location>
</feature>
<gene>
    <name evidence="2" type="ORF">POM88_008479</name>
</gene>